<evidence type="ECO:0000259" key="3">
    <source>
        <dbReference type="Pfam" id="PF25989"/>
    </source>
</evidence>
<dbReference type="PANTHER" id="PTHR30469">
    <property type="entry name" value="MULTIDRUG RESISTANCE PROTEIN MDTA"/>
    <property type="match status" value="1"/>
</dbReference>
<accession>A0A501PGT2</accession>
<gene>
    <name evidence="4" type="ORF">FIV46_12640</name>
</gene>
<dbReference type="InterPro" id="IPR058637">
    <property type="entry name" value="YknX-like_C"/>
</dbReference>
<dbReference type="GO" id="GO:0015562">
    <property type="term" value="F:efflux transmembrane transporter activity"/>
    <property type="evidence" value="ECO:0007669"/>
    <property type="project" value="TreeGrafter"/>
</dbReference>
<dbReference type="GO" id="GO:1990961">
    <property type="term" value="P:xenobiotic detoxification by transmembrane export across the plasma membrane"/>
    <property type="evidence" value="ECO:0007669"/>
    <property type="project" value="InterPro"/>
</dbReference>
<keyword evidence="5" id="KW-1185">Reference proteome</keyword>
<organism evidence="4 5">
    <name type="scientific">Emcibacter nanhaiensis</name>
    <dbReference type="NCBI Taxonomy" id="1505037"/>
    <lineage>
        <taxon>Bacteria</taxon>
        <taxon>Pseudomonadati</taxon>
        <taxon>Pseudomonadota</taxon>
        <taxon>Alphaproteobacteria</taxon>
        <taxon>Emcibacterales</taxon>
        <taxon>Emcibacteraceae</taxon>
        <taxon>Emcibacter</taxon>
    </lineage>
</organism>
<dbReference type="Gene3D" id="6.10.140.1990">
    <property type="match status" value="1"/>
</dbReference>
<proteinExistence type="predicted"/>
<dbReference type="OrthoDB" id="9791520at2"/>
<evidence type="ECO:0000313" key="5">
    <source>
        <dbReference type="Proteomes" id="UP000319148"/>
    </source>
</evidence>
<evidence type="ECO:0000256" key="2">
    <source>
        <dbReference type="SAM" id="Coils"/>
    </source>
</evidence>
<dbReference type="InterPro" id="IPR030190">
    <property type="entry name" value="MacA_alpha-hairpin_sf"/>
</dbReference>
<dbReference type="PANTHER" id="PTHR30469:SF15">
    <property type="entry name" value="HLYD FAMILY OF SECRETION PROTEINS"/>
    <property type="match status" value="1"/>
</dbReference>
<reference evidence="5" key="1">
    <citation type="submission" date="2019-06" db="EMBL/GenBank/DDBJ databases">
        <title>The complete genome of Emcibacter congregatus ZYLT.</title>
        <authorList>
            <person name="Zhao Z."/>
        </authorList>
    </citation>
    <scope>NUCLEOTIDE SEQUENCE [LARGE SCALE GENOMIC DNA]</scope>
    <source>
        <strain evidence="5">MCCC 1A06723</strain>
    </source>
</reference>
<feature type="coiled-coil region" evidence="2">
    <location>
        <begin position="117"/>
        <end position="189"/>
    </location>
</feature>
<feature type="domain" description="YknX-like C-terminal permuted SH3-like" evidence="3">
    <location>
        <begin position="337"/>
        <end position="404"/>
    </location>
</feature>
<evidence type="ECO:0000313" key="4">
    <source>
        <dbReference type="EMBL" id="TPD59076.1"/>
    </source>
</evidence>
<dbReference type="Proteomes" id="UP000319148">
    <property type="component" value="Unassembled WGS sequence"/>
</dbReference>
<protein>
    <submittedName>
        <fullName evidence="4">HlyD family efflux transporter periplasmic adaptor subunit</fullName>
    </submittedName>
</protein>
<dbReference type="AlphaFoldDB" id="A0A501PGT2"/>
<dbReference type="Gene3D" id="2.40.420.20">
    <property type="match status" value="1"/>
</dbReference>
<dbReference type="Pfam" id="PF25989">
    <property type="entry name" value="YknX_C"/>
    <property type="match status" value="1"/>
</dbReference>
<dbReference type="GO" id="GO:0030313">
    <property type="term" value="C:cell envelope"/>
    <property type="evidence" value="ECO:0007669"/>
    <property type="project" value="UniProtKB-SubCell"/>
</dbReference>
<evidence type="ECO:0000256" key="1">
    <source>
        <dbReference type="ARBA" id="ARBA00023054"/>
    </source>
</evidence>
<dbReference type="GO" id="GO:0019898">
    <property type="term" value="C:extrinsic component of membrane"/>
    <property type="evidence" value="ECO:0007669"/>
    <property type="project" value="InterPro"/>
</dbReference>
<dbReference type="RefSeq" id="WP_139941295.1">
    <property type="nucleotide sequence ID" value="NZ_JBHSYP010000002.1"/>
</dbReference>
<dbReference type="EMBL" id="VFIY01000015">
    <property type="protein sequence ID" value="TPD59076.1"/>
    <property type="molecule type" value="Genomic_DNA"/>
</dbReference>
<keyword evidence="1 2" id="KW-0175">Coiled coil</keyword>
<dbReference type="GO" id="GO:1990195">
    <property type="term" value="C:macrolide transmembrane transporter complex"/>
    <property type="evidence" value="ECO:0007669"/>
    <property type="project" value="InterPro"/>
</dbReference>
<name>A0A501PGT2_9PROT</name>
<sequence length="408" mass="45257">MSLKNIKTIAKYALGLLFLALLVYAFIPEAEEVDLETVRRGDVEIVLEAEGKTRIRDIYTVSAPIDGRMMRIESEPGDMVRAGETVIANMTPADPTFLDKRSETQARADVQGAEAVKWQASTQVDRARAELNFAEAEYRRNEELFKNGNVSIARLEEAELQLKMRQAELRASEADLQVAESQLAAARARLVQPGQVEDAAEKDSHDHLCQVCVHAPVDGKVLRIMHKSEGVIAMGTALAEIGDPTNLEIVVDMLSRDAVKVRPGDRALIRRWGGVEEINARVRLVEPSGFTKISALGVEEQRVNVILDFVDPPEKWQSLGDAFRVEVGVIVDRAENVLTVPVSALFRDNEKWSVFVFADGRAELRPVKVGRKNDLQAEILDGVKEGERVIVHPGNAIADDVRVKERKL</sequence>
<comment type="caution">
    <text evidence="4">The sequence shown here is derived from an EMBL/GenBank/DDBJ whole genome shotgun (WGS) entry which is preliminary data.</text>
</comment>
<dbReference type="GO" id="GO:1990281">
    <property type="term" value="C:efflux pump complex"/>
    <property type="evidence" value="ECO:0007669"/>
    <property type="project" value="TreeGrafter"/>
</dbReference>
<dbReference type="SUPFAM" id="SSF111369">
    <property type="entry name" value="HlyD-like secretion proteins"/>
    <property type="match status" value="1"/>
</dbReference>